<keyword evidence="8" id="KW-0804">Transcription</keyword>
<dbReference type="Proteomes" id="UP000836597">
    <property type="component" value="Chromosome"/>
</dbReference>
<dbReference type="Pfam" id="PF09021">
    <property type="entry name" value="HutP"/>
    <property type="match status" value="1"/>
</dbReference>
<evidence type="ECO:0000256" key="4">
    <source>
        <dbReference type="ARBA" id="ARBA00019377"/>
    </source>
</evidence>
<dbReference type="CDD" id="cd11640">
    <property type="entry name" value="HutP"/>
    <property type="match status" value="1"/>
</dbReference>
<comment type="function">
    <text evidence="1">Antiterminator that binds to cis-acting regulatory sequences on the mRNA in the presence of histidine, thereby suppressing transcription termination and activating the hut operon for histidine utilization.</text>
</comment>
<evidence type="ECO:0000256" key="8">
    <source>
        <dbReference type="ARBA" id="ARBA00023163"/>
    </source>
</evidence>
<comment type="subunit">
    <text evidence="3">Homohexamer.</text>
</comment>
<accession>A0A8S0W957</accession>
<evidence type="ECO:0000313" key="10">
    <source>
        <dbReference type="EMBL" id="CEJ08426.1"/>
    </source>
</evidence>
<dbReference type="GO" id="GO:0003723">
    <property type="term" value="F:RNA binding"/>
    <property type="evidence" value="ECO:0007669"/>
    <property type="project" value="UniProtKB-KW"/>
</dbReference>
<keyword evidence="6" id="KW-0805">Transcription regulation</keyword>
<evidence type="ECO:0000313" key="11">
    <source>
        <dbReference type="Proteomes" id="UP001071230"/>
    </source>
</evidence>
<evidence type="ECO:0000256" key="1">
    <source>
        <dbReference type="ARBA" id="ARBA00002945"/>
    </source>
</evidence>
<reference evidence="9" key="2">
    <citation type="submission" date="2020-01" db="EMBL/GenBank/DDBJ databases">
        <authorList>
            <person name="Hornung B."/>
        </authorList>
    </citation>
    <scope>NUCLEOTIDE SEQUENCE</scope>
    <source>
        <strain evidence="9">PacBioINE</strain>
    </source>
</reference>
<reference evidence="10" key="1">
    <citation type="submission" date="2014-11" db="EMBL/GenBank/DDBJ databases">
        <authorList>
            <person name="Hornung B.V."/>
        </authorList>
    </citation>
    <scope>NUCLEOTIDE SEQUENCE</scope>
    <source>
        <strain evidence="10">INE</strain>
    </source>
</reference>
<name>A0A8S0W957_9FIRM</name>
<sequence>MRSIPVESDNKFSLERAALLLALTETRQEENDLREHYTVQERITCGVTETGGTVAALQHTGKLTNSVLSTGLNTGVIHKDAKQIHALVHAALEASNSIFIHTNGNASFALKIGLTTDGDWLAVAIFGRSSLHPLSEHCRVGLGYMHL</sequence>
<evidence type="ECO:0000313" key="9">
    <source>
        <dbReference type="EMBL" id="CAA7602339.1"/>
    </source>
</evidence>
<keyword evidence="7" id="KW-0010">Activator</keyword>
<evidence type="ECO:0000256" key="2">
    <source>
        <dbReference type="ARBA" id="ARBA00009992"/>
    </source>
</evidence>
<dbReference type="EMBL" id="CDGJ01000081">
    <property type="protein sequence ID" value="CEJ08426.1"/>
    <property type="molecule type" value="Genomic_DNA"/>
</dbReference>
<comment type="similarity">
    <text evidence="2">Belongs to the HutP family.</text>
</comment>
<organism evidence="9">
    <name type="scientific">Acididesulfobacillus acetoxydans</name>
    <dbReference type="NCBI Taxonomy" id="1561005"/>
    <lineage>
        <taxon>Bacteria</taxon>
        <taxon>Bacillati</taxon>
        <taxon>Bacillota</taxon>
        <taxon>Clostridia</taxon>
        <taxon>Eubacteriales</taxon>
        <taxon>Peptococcaceae</taxon>
        <taxon>Acididesulfobacillus</taxon>
    </lineage>
</organism>
<keyword evidence="5" id="KW-0694">RNA-binding</keyword>
<evidence type="ECO:0000256" key="5">
    <source>
        <dbReference type="ARBA" id="ARBA00022884"/>
    </source>
</evidence>
<protein>
    <recommendedName>
        <fullName evidence="4">Hut operon positive regulatory protein</fullName>
    </recommendedName>
</protein>
<dbReference type="KEGG" id="aacx:DEACI_3013"/>
<proteinExistence type="inferred from homology"/>
<dbReference type="Proteomes" id="UP001071230">
    <property type="component" value="Unassembled WGS sequence"/>
</dbReference>
<evidence type="ECO:0000256" key="3">
    <source>
        <dbReference type="ARBA" id="ARBA00011643"/>
    </source>
</evidence>
<evidence type="ECO:0000256" key="6">
    <source>
        <dbReference type="ARBA" id="ARBA00023015"/>
    </source>
</evidence>
<evidence type="ECO:0000256" key="7">
    <source>
        <dbReference type="ARBA" id="ARBA00023159"/>
    </source>
</evidence>
<dbReference type="InterPro" id="IPR015111">
    <property type="entry name" value="Regulatory_HutP"/>
</dbReference>
<gene>
    <name evidence="10" type="ORF">DEACI_2902</name>
    <name evidence="9" type="ORF">DEACI_3013</name>
</gene>
<dbReference type="Gene3D" id="3.40.1510.10">
    <property type="entry name" value="Hut operon regulatory protein HutP"/>
    <property type="match status" value="1"/>
</dbReference>
<dbReference type="InterPro" id="IPR036482">
    <property type="entry name" value="Regulatory_HutP_sf"/>
</dbReference>
<dbReference type="EMBL" id="LR746496">
    <property type="protein sequence ID" value="CAA7602339.1"/>
    <property type="molecule type" value="Genomic_DNA"/>
</dbReference>
<keyword evidence="11" id="KW-1185">Reference proteome</keyword>
<dbReference type="AlphaFoldDB" id="A0A8S0W957"/>
<dbReference type="SUPFAM" id="SSF111064">
    <property type="entry name" value="Hut operon positive regulatory protein HutP"/>
    <property type="match status" value="1"/>
</dbReference>